<feature type="transmembrane region" description="Helical" evidence="2">
    <location>
        <begin position="6"/>
        <end position="24"/>
    </location>
</feature>
<keyword evidence="2" id="KW-0812">Transmembrane</keyword>
<proteinExistence type="predicted"/>
<accession>A0A5M6CV63</accession>
<evidence type="ECO:0000256" key="1">
    <source>
        <dbReference type="SAM" id="MobiDB-lite"/>
    </source>
</evidence>
<keyword evidence="2" id="KW-0472">Membrane</keyword>
<dbReference type="RefSeq" id="WP_150093262.1">
    <property type="nucleotide sequence ID" value="NZ_VWSF01000035.1"/>
</dbReference>
<keyword evidence="4" id="KW-1185">Reference proteome</keyword>
<keyword evidence="2" id="KW-1133">Transmembrane helix</keyword>
<dbReference type="EMBL" id="VWSF01000035">
    <property type="protein sequence ID" value="KAA5539137.1"/>
    <property type="molecule type" value="Genomic_DNA"/>
</dbReference>
<dbReference type="AlphaFoldDB" id="A0A5M6CV63"/>
<feature type="region of interest" description="Disordered" evidence="1">
    <location>
        <begin position="62"/>
        <end position="112"/>
    </location>
</feature>
<organism evidence="3 4">
    <name type="scientific">Adhaeribacter rhizoryzae</name>
    <dbReference type="NCBI Taxonomy" id="2607907"/>
    <lineage>
        <taxon>Bacteria</taxon>
        <taxon>Pseudomonadati</taxon>
        <taxon>Bacteroidota</taxon>
        <taxon>Cytophagia</taxon>
        <taxon>Cytophagales</taxon>
        <taxon>Hymenobacteraceae</taxon>
        <taxon>Adhaeribacter</taxon>
    </lineage>
</organism>
<feature type="compositionally biased region" description="Basic and acidic residues" evidence="1">
    <location>
        <begin position="62"/>
        <end position="71"/>
    </location>
</feature>
<evidence type="ECO:0000256" key="2">
    <source>
        <dbReference type="SAM" id="Phobius"/>
    </source>
</evidence>
<dbReference type="Proteomes" id="UP000323426">
    <property type="component" value="Unassembled WGS sequence"/>
</dbReference>
<reference evidence="3 4" key="1">
    <citation type="submission" date="2019-09" db="EMBL/GenBank/DDBJ databases">
        <title>Genome sequence and assembly of Adhaeribacter sp.</title>
        <authorList>
            <person name="Chhetri G."/>
        </authorList>
    </citation>
    <scope>NUCLEOTIDE SEQUENCE [LARGE SCALE GENOMIC DNA]</scope>
    <source>
        <strain evidence="3 4">DK36</strain>
    </source>
</reference>
<comment type="caution">
    <text evidence="3">The sequence shown here is derived from an EMBL/GenBank/DDBJ whole genome shotgun (WGS) entry which is preliminary data.</text>
</comment>
<gene>
    <name evidence="3" type="ORF">F0145_25040</name>
</gene>
<feature type="compositionally biased region" description="Polar residues" evidence="1">
    <location>
        <begin position="78"/>
        <end position="97"/>
    </location>
</feature>
<evidence type="ECO:0000313" key="3">
    <source>
        <dbReference type="EMBL" id="KAA5539137.1"/>
    </source>
</evidence>
<sequence>MEWGNFITVIIAIYLAWYGFNFLFDLFVAGRPKIAATAGIHYKVSDLMAEEEKAQLVHKADYEEKPVEVHQTEPPVPSSSVATNASAADNAGQNSEILATPAVAEPAPPAEAEDWASVIDQEEPAADRIEIPVQGQAVSVTAYLQSLRDQARLEAQSISF</sequence>
<protein>
    <submittedName>
        <fullName evidence="3">Uncharacterized protein</fullName>
    </submittedName>
</protein>
<name>A0A5M6CV63_9BACT</name>
<evidence type="ECO:0000313" key="4">
    <source>
        <dbReference type="Proteomes" id="UP000323426"/>
    </source>
</evidence>